<comment type="caution">
    <text evidence="3">The sequence shown here is derived from an EMBL/GenBank/DDBJ whole genome shotgun (WGS) entry which is preliminary data.</text>
</comment>
<feature type="non-terminal residue" evidence="3">
    <location>
        <position position="267"/>
    </location>
</feature>
<name>X0V030_9ZZZZ</name>
<evidence type="ECO:0000259" key="2">
    <source>
        <dbReference type="PROSITE" id="PS51711"/>
    </source>
</evidence>
<dbReference type="InterPro" id="IPR030389">
    <property type="entry name" value="G_FEOB_dom"/>
</dbReference>
<dbReference type="GO" id="GO:0005886">
    <property type="term" value="C:plasma membrane"/>
    <property type="evidence" value="ECO:0007669"/>
    <property type="project" value="TreeGrafter"/>
</dbReference>
<dbReference type="PANTHER" id="PTHR43185">
    <property type="entry name" value="FERROUS IRON TRANSPORT PROTEIN B"/>
    <property type="match status" value="1"/>
</dbReference>
<evidence type="ECO:0000313" key="3">
    <source>
        <dbReference type="EMBL" id="GAG04797.1"/>
    </source>
</evidence>
<dbReference type="Gene3D" id="3.40.50.300">
    <property type="entry name" value="P-loop containing nucleotide triphosphate hydrolases"/>
    <property type="match status" value="1"/>
</dbReference>
<dbReference type="InterPro" id="IPR027417">
    <property type="entry name" value="P-loop_NTPase"/>
</dbReference>
<gene>
    <name evidence="3" type="ORF">S01H1_40282</name>
</gene>
<feature type="transmembrane region" description="Helical" evidence="1">
    <location>
        <begin position="194"/>
        <end position="212"/>
    </location>
</feature>
<keyword evidence="1" id="KW-0812">Transmembrane</keyword>
<feature type="domain" description="FeoB-type G" evidence="2">
    <location>
        <begin position="1"/>
        <end position="66"/>
    </location>
</feature>
<proteinExistence type="predicted"/>
<feature type="transmembrane region" description="Helical" evidence="1">
    <location>
        <begin position="244"/>
        <end position="266"/>
    </location>
</feature>
<dbReference type="Gene3D" id="1.10.287.1770">
    <property type="match status" value="1"/>
</dbReference>
<dbReference type="SUPFAM" id="SSF52540">
    <property type="entry name" value="P-loop containing nucleoside triphosphate hydrolases"/>
    <property type="match status" value="1"/>
</dbReference>
<keyword evidence="1" id="KW-1133">Transmembrane helix</keyword>
<accession>X0V030</accession>
<dbReference type="GO" id="GO:0005525">
    <property type="term" value="F:GTP binding"/>
    <property type="evidence" value="ECO:0007669"/>
    <property type="project" value="InterPro"/>
</dbReference>
<dbReference type="AlphaFoldDB" id="X0V030"/>
<keyword evidence="1" id="KW-0472">Membrane</keyword>
<reference evidence="3" key="1">
    <citation type="journal article" date="2014" name="Front. Microbiol.">
        <title>High frequency of phylogenetically diverse reductive dehalogenase-homologous genes in deep subseafloor sedimentary metagenomes.</title>
        <authorList>
            <person name="Kawai M."/>
            <person name="Futagami T."/>
            <person name="Toyoda A."/>
            <person name="Takaki Y."/>
            <person name="Nishi S."/>
            <person name="Hori S."/>
            <person name="Arai W."/>
            <person name="Tsubouchi T."/>
            <person name="Morono Y."/>
            <person name="Uchiyama I."/>
            <person name="Ito T."/>
            <person name="Fujiyama A."/>
            <person name="Inagaki F."/>
            <person name="Takami H."/>
        </authorList>
    </citation>
    <scope>NUCLEOTIDE SEQUENCE</scope>
    <source>
        <strain evidence="3">Expedition CK06-06</strain>
    </source>
</reference>
<organism evidence="3">
    <name type="scientific">marine sediment metagenome</name>
    <dbReference type="NCBI Taxonomy" id="412755"/>
    <lineage>
        <taxon>unclassified sequences</taxon>
        <taxon>metagenomes</taxon>
        <taxon>ecological metagenomes</taxon>
    </lineage>
</organism>
<feature type="non-terminal residue" evidence="3">
    <location>
        <position position="1"/>
    </location>
</feature>
<dbReference type="Pfam" id="PF02421">
    <property type="entry name" value="FeoB_N"/>
    <property type="match status" value="1"/>
</dbReference>
<dbReference type="EMBL" id="BARS01025495">
    <property type="protein sequence ID" value="GAG04797.1"/>
    <property type="molecule type" value="Genomic_DNA"/>
</dbReference>
<evidence type="ECO:0000256" key="1">
    <source>
        <dbReference type="SAM" id="Phobius"/>
    </source>
</evidence>
<dbReference type="PANTHER" id="PTHR43185:SF1">
    <property type="entry name" value="FE(2+) TRANSPORTER FEOB"/>
    <property type="match status" value="1"/>
</dbReference>
<dbReference type="InterPro" id="IPR041069">
    <property type="entry name" value="FeoB_Cyto"/>
</dbReference>
<dbReference type="GO" id="GO:0015093">
    <property type="term" value="F:ferrous iron transmembrane transporter activity"/>
    <property type="evidence" value="ECO:0007669"/>
    <property type="project" value="TreeGrafter"/>
</dbReference>
<dbReference type="Pfam" id="PF17910">
    <property type="entry name" value="FeoB_Cyto"/>
    <property type="match status" value="1"/>
</dbReference>
<protein>
    <recommendedName>
        <fullName evidence="2">FeoB-type G domain-containing protein</fullName>
    </recommendedName>
</protein>
<dbReference type="InterPro" id="IPR050860">
    <property type="entry name" value="FeoB_GTPase"/>
</dbReference>
<dbReference type="PROSITE" id="PS51711">
    <property type="entry name" value="G_FEOB"/>
    <property type="match status" value="1"/>
</dbReference>
<sequence length="267" mass="28804">LATQLLELGVPLVLAFNMSDLAEDRGFSMDRPLLSSLLGVPIVRTVADKGDGIDDLLGAVVAAASDPKATVEAQRRPEYGTELEPHVRQLTTLLTEACGPGGHARWFAIKLLEGDRETTKRLSEQCPGQADRLVAEARRLRRHIRRVCGGPTEIVFADRRYGFISGACAEAVKQSAETRGTRSDRIDRVVTNRIFGLPLFLLLTLLVFQLTFSVGNPLSDVLAAGKDHLAGLVGQLWPSGSDSLFRSLLVNGVIEGVGAVVVFVPLI</sequence>